<dbReference type="SMART" id="SM00387">
    <property type="entry name" value="HATPase_c"/>
    <property type="match status" value="1"/>
</dbReference>
<dbReference type="InterPro" id="IPR050956">
    <property type="entry name" value="2C_system_His_kinase"/>
</dbReference>
<dbReference type="CDD" id="cd17546">
    <property type="entry name" value="REC_hyHK_CKI1_RcsC-like"/>
    <property type="match status" value="1"/>
</dbReference>
<dbReference type="SUPFAM" id="SSF55874">
    <property type="entry name" value="ATPase domain of HSP90 chaperone/DNA topoisomerase II/histidine kinase"/>
    <property type="match status" value="1"/>
</dbReference>
<dbReference type="SUPFAM" id="SSF47384">
    <property type="entry name" value="Homodimeric domain of signal transducing histidine kinase"/>
    <property type="match status" value="1"/>
</dbReference>
<dbReference type="Proteomes" id="UP000295083">
    <property type="component" value="Unassembled WGS sequence"/>
</dbReference>
<dbReference type="InterPro" id="IPR003594">
    <property type="entry name" value="HATPase_dom"/>
</dbReference>
<feature type="modified residue" description="4-aspartylphosphate" evidence="2">
    <location>
        <position position="1223"/>
    </location>
</feature>
<evidence type="ECO:0000256" key="3">
    <source>
        <dbReference type="SAM" id="MobiDB-lite"/>
    </source>
</evidence>
<dbReference type="CDD" id="cd00082">
    <property type="entry name" value="HisKA"/>
    <property type="match status" value="1"/>
</dbReference>
<evidence type="ECO:0000313" key="7">
    <source>
        <dbReference type="Proteomes" id="UP000295083"/>
    </source>
</evidence>
<dbReference type="SMART" id="SM00448">
    <property type="entry name" value="REC"/>
    <property type="match status" value="1"/>
</dbReference>
<dbReference type="Gene3D" id="1.10.287.130">
    <property type="match status" value="1"/>
</dbReference>
<dbReference type="PANTHER" id="PTHR43719:SF69">
    <property type="entry name" value="HISTIDINE KINASE G7"/>
    <property type="match status" value="1"/>
</dbReference>
<evidence type="ECO:0000313" key="6">
    <source>
        <dbReference type="EMBL" id="TDZ28901.1"/>
    </source>
</evidence>
<sequence length="1296" mass="142503">MPARPSKKDLAEAARERETFRYDASLIATTVHNNPSNLIPPSKLRSCADSALTAFAQLGALRMGASRAMISLFDTKHQYVIAEATPTLPLAPSSSFTESGDGQKLWLCGTALPRGFSLCEEVLVGPHSRGHRLSSESRDGLPVSVIPDLDTDPRAAQKAHHKEWPRPRFYAGVPIQSQRGINIGVFCVYGDEPRQELDLTSIHLMRGLSKTITDHLDATRTGERHRRAVRMVRGIGSFVEGKATMSGWKSGSSADSFSSDPSVEGALNRKQQRIQDDESGMPSREDFSDTPSSAPSPCATQCATPRREPSSRRHRNLDIDDPPSASDTSTNSAKSLNSVSSESTETLTGEEIHSREVRHVFSKASNIIRESIEVEGAIFLDASIGSFAGLATKVTAKPVPTESAGSSSSSDEKTSQTHETSTAVSGGSDVRCRILGHSNSVSSSVDRRSGSRNHPGFSERFLAKLLRRYPEGKIFAFDENGSLQSSDFSDDDSATATPLSPTDQDQRSSPQLSDRSRKRNKQLLSRQNEGRMIMSLFSGARSVALVPIWDTQKQRWFAGGFVYTKTPTRVMTMEGELSYLRAFGAVIMAEVSRVNARMVDKAKSDLLSSLSHELRSPLHGILLGAELLHDTTMDAFQGDVLHSVETCGHTLLDTIDHLLDWSKINNFLRPTAGTQDHNSDVAQRGLRSSDKQLTIEAGMMSLTSNVSIDVLAEEVIESVCAGFSFQRFAVAQLAGNRPSEHADTDVLRRLDSIQALENMASEKNRAGDAQLLLGDVAVTFDINPAMSWTFHTQPGALRRIIMNLLGNSLKYTDKGFVNVHVLQVDSTDTRRPGAREVHFIIADSGRGMSEDYLRHHLFSPFYQEDTLSAGTGLGLSLIKEVVTRLGGSIQVQSRIGEGTRVTVKLPLQQAAAASPKTSIPKAINFDDFRAQVSELKGLRARLLGFATDHGVTSDSELSNKTLSESVLISNICREWLQMQVVDESLEEKIIPDLVLSTERYLDRLLFERRHGLVSTPVVVICRNALIARQLATSPRFTGNRVIFEFVSQPIGPRKLARILLLSFRRWTKLQASAIRTPTVFSLASLDHPSAGYSMPLHEASSNTATSTEGVAERTEYFDASDVMPEYHKPQDGLAERPRANTLPSRPRLSPQNPIPSQPEINNNDDNETGANLFLLVEDNHINLKILESYMKKLGHQYRLATDGQKAVDAFDKDAGRYKCIFMDISMPNMDGFEATREIRVIETKKNLPRCQIFALTGLASASAQEEAFASGIDLFLTKPVKLKELSKILETRDVTR</sequence>
<dbReference type="InterPro" id="IPR001789">
    <property type="entry name" value="Sig_transdc_resp-reg_receiver"/>
</dbReference>
<keyword evidence="6" id="KW-0808">Transferase</keyword>
<feature type="region of interest" description="Disordered" evidence="3">
    <location>
        <begin position="243"/>
        <end position="351"/>
    </location>
</feature>
<dbReference type="Pfam" id="PF00512">
    <property type="entry name" value="HisKA"/>
    <property type="match status" value="1"/>
</dbReference>
<dbReference type="PROSITE" id="PS50110">
    <property type="entry name" value="RESPONSE_REGULATORY"/>
    <property type="match status" value="1"/>
</dbReference>
<reference evidence="6 7" key="1">
    <citation type="submission" date="2018-11" db="EMBL/GenBank/DDBJ databases">
        <title>Genome sequence and assembly of Colletotrichum spinosum.</title>
        <authorList>
            <person name="Gan P."/>
            <person name="Shirasu K."/>
        </authorList>
    </citation>
    <scope>NUCLEOTIDE SEQUENCE [LARGE SCALE GENOMIC DNA]</scope>
    <source>
        <strain evidence="6 7">CBS 515.97</strain>
    </source>
</reference>
<dbReference type="Pfam" id="PF02518">
    <property type="entry name" value="HATPase_c"/>
    <property type="match status" value="1"/>
</dbReference>
<dbReference type="SUPFAM" id="SSF55781">
    <property type="entry name" value="GAF domain-like"/>
    <property type="match status" value="1"/>
</dbReference>
<dbReference type="InterPro" id="IPR029016">
    <property type="entry name" value="GAF-like_dom_sf"/>
</dbReference>
<dbReference type="InterPro" id="IPR036890">
    <property type="entry name" value="HATPase_C_sf"/>
</dbReference>
<feature type="compositionally biased region" description="Polar residues" evidence="3">
    <location>
        <begin position="494"/>
        <end position="513"/>
    </location>
</feature>
<dbReference type="InterPro" id="IPR011006">
    <property type="entry name" value="CheY-like_superfamily"/>
</dbReference>
<keyword evidence="1 2" id="KW-0597">Phosphoprotein</keyword>
<feature type="domain" description="Histidine kinase" evidence="4">
    <location>
        <begin position="609"/>
        <end position="909"/>
    </location>
</feature>
<proteinExistence type="predicted"/>
<feature type="compositionally biased region" description="Polar residues" evidence="3">
    <location>
        <begin position="325"/>
        <end position="337"/>
    </location>
</feature>
<feature type="compositionally biased region" description="Polar residues" evidence="3">
    <location>
        <begin position="289"/>
        <end position="303"/>
    </location>
</feature>
<dbReference type="SMART" id="SM00388">
    <property type="entry name" value="HisKA"/>
    <property type="match status" value="1"/>
</dbReference>
<dbReference type="SUPFAM" id="SSF52172">
    <property type="entry name" value="CheY-like"/>
    <property type="match status" value="1"/>
</dbReference>
<dbReference type="Gene3D" id="3.30.565.10">
    <property type="entry name" value="Histidine kinase-like ATPase, C-terminal domain"/>
    <property type="match status" value="1"/>
</dbReference>
<evidence type="ECO:0000256" key="1">
    <source>
        <dbReference type="ARBA" id="ARBA00022553"/>
    </source>
</evidence>
<feature type="compositionally biased region" description="Low complexity" evidence="3">
    <location>
        <begin position="246"/>
        <end position="262"/>
    </location>
</feature>
<dbReference type="Gene3D" id="3.30.450.40">
    <property type="match status" value="1"/>
</dbReference>
<evidence type="ECO:0000256" key="2">
    <source>
        <dbReference type="PROSITE-ProRule" id="PRU00169"/>
    </source>
</evidence>
<dbReference type="Pfam" id="PF00072">
    <property type="entry name" value="Response_reg"/>
    <property type="match status" value="1"/>
</dbReference>
<dbReference type="FunFam" id="1.10.287.130:FF:000023">
    <property type="entry name" value="Sensor histidine kinase/response regulator, putative"/>
    <property type="match status" value="1"/>
</dbReference>
<accession>A0A4R8PT38</accession>
<dbReference type="InterPro" id="IPR036097">
    <property type="entry name" value="HisK_dim/P_sf"/>
</dbReference>
<dbReference type="GO" id="GO:0000155">
    <property type="term" value="F:phosphorelay sensor kinase activity"/>
    <property type="evidence" value="ECO:0007669"/>
    <property type="project" value="InterPro"/>
</dbReference>
<comment type="caution">
    <text evidence="6">The sequence shown here is derived from an EMBL/GenBank/DDBJ whole genome shotgun (WGS) entry which is preliminary data.</text>
</comment>
<dbReference type="Gene3D" id="3.40.50.2300">
    <property type="match status" value="1"/>
</dbReference>
<dbReference type="InterPro" id="IPR004358">
    <property type="entry name" value="Sig_transdc_His_kin-like_C"/>
</dbReference>
<name>A0A4R8PT38_9PEZI</name>
<dbReference type="InterPro" id="IPR005467">
    <property type="entry name" value="His_kinase_dom"/>
</dbReference>
<dbReference type="InterPro" id="IPR003661">
    <property type="entry name" value="HisK_dim/P_dom"/>
</dbReference>
<feature type="domain" description="Response regulatory" evidence="5">
    <location>
        <begin position="1172"/>
        <end position="1293"/>
    </location>
</feature>
<keyword evidence="6" id="KW-0418">Kinase</keyword>
<feature type="region of interest" description="Disordered" evidence="3">
    <location>
        <begin position="485"/>
        <end position="525"/>
    </location>
</feature>
<feature type="region of interest" description="Disordered" evidence="3">
    <location>
        <begin position="129"/>
        <end position="149"/>
    </location>
</feature>
<dbReference type="PRINTS" id="PR00344">
    <property type="entry name" value="BCTRLSENSOR"/>
</dbReference>
<feature type="compositionally biased region" description="Basic and acidic residues" evidence="3">
    <location>
        <begin position="1124"/>
        <end position="1138"/>
    </location>
</feature>
<evidence type="ECO:0000259" key="5">
    <source>
        <dbReference type="PROSITE" id="PS50110"/>
    </source>
</evidence>
<feature type="compositionally biased region" description="Low complexity" evidence="3">
    <location>
        <begin position="338"/>
        <end position="349"/>
    </location>
</feature>
<dbReference type="EMBL" id="QAPG01000385">
    <property type="protein sequence ID" value="TDZ28901.1"/>
    <property type="molecule type" value="Genomic_DNA"/>
</dbReference>
<protein>
    <submittedName>
        <fullName evidence="6">Hybrid signal transduction histidine kinase B</fullName>
    </submittedName>
</protein>
<evidence type="ECO:0000259" key="4">
    <source>
        <dbReference type="PROSITE" id="PS50109"/>
    </source>
</evidence>
<feature type="region of interest" description="Disordered" evidence="3">
    <location>
        <begin position="396"/>
        <end position="430"/>
    </location>
</feature>
<dbReference type="PROSITE" id="PS50109">
    <property type="entry name" value="HIS_KIN"/>
    <property type="match status" value="1"/>
</dbReference>
<organism evidence="6 7">
    <name type="scientific">Colletotrichum spinosum</name>
    <dbReference type="NCBI Taxonomy" id="1347390"/>
    <lineage>
        <taxon>Eukaryota</taxon>
        <taxon>Fungi</taxon>
        <taxon>Dikarya</taxon>
        <taxon>Ascomycota</taxon>
        <taxon>Pezizomycotina</taxon>
        <taxon>Sordariomycetes</taxon>
        <taxon>Hypocreomycetidae</taxon>
        <taxon>Glomerellales</taxon>
        <taxon>Glomerellaceae</taxon>
        <taxon>Colletotrichum</taxon>
        <taxon>Colletotrichum orbiculare species complex</taxon>
    </lineage>
</organism>
<gene>
    <name evidence="6" type="primary">dhkB</name>
    <name evidence="6" type="ORF">C8035_v003865</name>
</gene>
<feature type="region of interest" description="Disordered" evidence="3">
    <location>
        <begin position="1121"/>
        <end position="1165"/>
    </location>
</feature>
<keyword evidence="7" id="KW-1185">Reference proteome</keyword>
<dbReference type="PANTHER" id="PTHR43719">
    <property type="entry name" value="TWO-COMPONENT HISTIDINE KINASE"/>
    <property type="match status" value="1"/>
</dbReference>